<dbReference type="EMBL" id="JBIGHY010000016">
    <property type="protein sequence ID" value="MFG6417102.1"/>
    <property type="molecule type" value="Genomic_DNA"/>
</dbReference>
<accession>A0ABW7EUB0</accession>
<dbReference type="Gene3D" id="3.40.470.10">
    <property type="entry name" value="Uracil-DNA glycosylase-like domain"/>
    <property type="match status" value="1"/>
</dbReference>
<evidence type="ECO:0000313" key="3">
    <source>
        <dbReference type="Proteomes" id="UP001606300"/>
    </source>
</evidence>
<organism evidence="2 3">
    <name type="scientific">Pelomonas dachongensis</name>
    <dbReference type="NCBI Taxonomy" id="3299029"/>
    <lineage>
        <taxon>Bacteria</taxon>
        <taxon>Pseudomonadati</taxon>
        <taxon>Pseudomonadota</taxon>
        <taxon>Betaproteobacteria</taxon>
        <taxon>Burkholderiales</taxon>
        <taxon>Sphaerotilaceae</taxon>
        <taxon>Roseateles</taxon>
    </lineage>
</organism>
<keyword evidence="3" id="KW-1185">Reference proteome</keyword>
<dbReference type="InterPro" id="IPR036895">
    <property type="entry name" value="Uracil-DNA_glycosylase-like_sf"/>
</dbReference>
<dbReference type="Pfam" id="PF03167">
    <property type="entry name" value="UDG"/>
    <property type="match status" value="1"/>
</dbReference>
<dbReference type="InterPro" id="IPR005122">
    <property type="entry name" value="Uracil-DNA_glycosylase-like"/>
</dbReference>
<dbReference type="Proteomes" id="UP001606300">
    <property type="component" value="Unassembled WGS sequence"/>
</dbReference>
<proteinExistence type="predicted"/>
<dbReference type="SUPFAM" id="SSF52141">
    <property type="entry name" value="Uracil-DNA glycosylase-like"/>
    <property type="match status" value="1"/>
</dbReference>
<dbReference type="RefSeq" id="WP_394473162.1">
    <property type="nucleotide sequence ID" value="NZ_JBIGHY010000016.1"/>
</dbReference>
<evidence type="ECO:0000313" key="2">
    <source>
        <dbReference type="EMBL" id="MFG6417102.1"/>
    </source>
</evidence>
<evidence type="ECO:0000259" key="1">
    <source>
        <dbReference type="SMART" id="SM00986"/>
    </source>
</evidence>
<name>A0ABW7EUB0_9BURK</name>
<protein>
    <submittedName>
        <fullName evidence="2">DNA-deoxyinosine glycosylase</fullName>
        <ecNumber evidence="2">3.2.2.15</ecNumber>
    </submittedName>
</protein>
<dbReference type="InterPro" id="IPR026353">
    <property type="entry name" value="Hypoxan-DNA_Glyclase"/>
</dbReference>
<dbReference type="NCBIfam" id="TIGR04274">
    <property type="entry name" value="hypoxanDNAglyco"/>
    <property type="match status" value="1"/>
</dbReference>
<reference evidence="2 3" key="1">
    <citation type="submission" date="2024-09" db="EMBL/GenBank/DDBJ databases">
        <title>Novel species of the genus Pelomonas and Roseateles isolated from streams.</title>
        <authorList>
            <person name="Lu H."/>
        </authorList>
    </citation>
    <scope>NUCLEOTIDE SEQUENCE [LARGE SCALE GENOMIC DNA]</scope>
    <source>
        <strain evidence="2 3">DC23W</strain>
    </source>
</reference>
<keyword evidence="2" id="KW-0378">Hydrolase</keyword>
<dbReference type="GO" id="GO:0033958">
    <property type="term" value="F:DNA-deoxyinosine glycosylase activity"/>
    <property type="evidence" value="ECO:0007669"/>
    <property type="project" value="UniProtKB-EC"/>
</dbReference>
<dbReference type="CDD" id="cd10032">
    <property type="entry name" value="UDG-F6_HDG"/>
    <property type="match status" value="1"/>
</dbReference>
<keyword evidence="2" id="KW-0326">Glycosidase</keyword>
<dbReference type="SMART" id="SM00987">
    <property type="entry name" value="UreE_C"/>
    <property type="match status" value="1"/>
</dbReference>
<dbReference type="EC" id="3.2.2.15" evidence="2"/>
<gene>
    <name evidence="2" type="ORF">ACG02S_24710</name>
</gene>
<dbReference type="SMART" id="SM00986">
    <property type="entry name" value="UDG"/>
    <property type="match status" value="1"/>
</dbReference>
<feature type="domain" description="Uracil-DNA glycosylase-like" evidence="1">
    <location>
        <begin position="30"/>
        <end position="182"/>
    </location>
</feature>
<comment type="caution">
    <text evidence="2">The sequence shown here is derived from an EMBL/GenBank/DDBJ whole genome shotgun (WGS) entry which is preliminary data.</text>
</comment>
<sequence length="186" mass="19638">MKARQSSQPGAALTTPPASAADDIRLTGLAPVFDTQVRVLVLGSFPGVASLEAAQYYAHPRNAFWPVMAALLGEPDLPARAYAQRLQVLLAHHVGVWDAVASCQRDGSLDTAIVDAQPSDLLALLRRLPALRVIACNGALAHKETVALVGDPSLPVLRLPSTSPAHAGRSLVDKIAAWREALAPHL</sequence>